<keyword evidence="3 8" id="KW-0812">Transmembrane</keyword>
<comment type="domain">
    <text evidence="8">The DHHC domain is required for palmitoyltransferase activity.</text>
</comment>
<dbReference type="InterPro" id="IPR001594">
    <property type="entry name" value="Palmitoyltrfase_DHHC"/>
</dbReference>
<evidence type="ECO:0000256" key="4">
    <source>
        <dbReference type="ARBA" id="ARBA00022989"/>
    </source>
</evidence>
<evidence type="ECO:0000256" key="9">
    <source>
        <dbReference type="SAM" id="MobiDB-lite"/>
    </source>
</evidence>
<comment type="similarity">
    <text evidence="8">Belongs to the DHHC palmitoyltransferase family.</text>
</comment>
<feature type="repeat" description="ANK" evidence="7">
    <location>
        <begin position="182"/>
        <end position="214"/>
    </location>
</feature>
<dbReference type="Gene3D" id="1.25.40.20">
    <property type="entry name" value="Ankyrin repeat-containing domain"/>
    <property type="match status" value="1"/>
</dbReference>
<dbReference type="GO" id="GO:0005794">
    <property type="term" value="C:Golgi apparatus"/>
    <property type="evidence" value="ECO:0007669"/>
    <property type="project" value="TreeGrafter"/>
</dbReference>
<evidence type="ECO:0000256" key="1">
    <source>
        <dbReference type="ARBA" id="ARBA00004141"/>
    </source>
</evidence>
<dbReference type="Proteomes" id="UP000002729">
    <property type="component" value="Unassembled WGS sequence"/>
</dbReference>
<comment type="subcellular location">
    <subcellularLocation>
        <location evidence="1">Membrane</location>
        <topology evidence="1">Multi-pass membrane protein</topology>
    </subcellularLocation>
</comment>
<dbReference type="SMART" id="SM00248">
    <property type="entry name" value="ANK"/>
    <property type="match status" value="3"/>
</dbReference>
<evidence type="ECO:0000256" key="3">
    <source>
        <dbReference type="ARBA" id="ARBA00022692"/>
    </source>
</evidence>
<feature type="transmembrane region" description="Helical" evidence="8">
    <location>
        <begin position="423"/>
        <end position="444"/>
    </location>
</feature>
<dbReference type="KEGG" id="aaf:AURANDRAFT_63887"/>
<gene>
    <name evidence="11" type="ORF">AURANDRAFT_63887</name>
</gene>
<dbReference type="InterPro" id="IPR002110">
    <property type="entry name" value="Ankyrin_rpt"/>
</dbReference>
<dbReference type="InterPro" id="IPR036770">
    <property type="entry name" value="Ankyrin_rpt-contain_sf"/>
</dbReference>
<keyword evidence="2 8" id="KW-0808">Transferase</keyword>
<feature type="transmembrane region" description="Helical" evidence="8">
    <location>
        <begin position="297"/>
        <end position="318"/>
    </location>
</feature>
<feature type="transmembrane region" description="Helical" evidence="8">
    <location>
        <begin position="464"/>
        <end position="487"/>
    </location>
</feature>
<dbReference type="Pfam" id="PF12796">
    <property type="entry name" value="Ank_2"/>
    <property type="match status" value="1"/>
</dbReference>
<feature type="domain" description="Palmitoyltransferase DHHC" evidence="10">
    <location>
        <begin position="388"/>
        <end position="488"/>
    </location>
</feature>
<evidence type="ECO:0000256" key="7">
    <source>
        <dbReference type="PROSITE-ProRule" id="PRU00023"/>
    </source>
</evidence>
<keyword evidence="5 8" id="KW-0472">Membrane</keyword>
<dbReference type="EMBL" id="GL833127">
    <property type="protein sequence ID" value="EGB08547.1"/>
    <property type="molecule type" value="Genomic_DNA"/>
</dbReference>
<dbReference type="InterPro" id="IPR039859">
    <property type="entry name" value="PFA4/ZDH16/20/ERF2-like"/>
</dbReference>
<evidence type="ECO:0000313" key="12">
    <source>
        <dbReference type="Proteomes" id="UP000002729"/>
    </source>
</evidence>
<sequence>MRADEYESRDDENPFFSDPPAAAPVEESSLSIGEQRRLKDELRRMQDENRALKKRLAAGADLEAQPLLAAPAPAPLTDHAEGPLAAALADDARACASVSAAAARYGAPGPGRRSGVTALHVAAGNGSGRALRALLARGDAAALLEARDAGGRTPLYHAAEHGRLDGVVCLCAAGAGSAADGSGKTPAHVAAARGDADALSVMGFYGLDLNGAAASRDAVDAVEQLVLAERVPVRDAEALAAAREGRSFWSARCARSNAGYGDGAPVLACPTVPREPRCAWPISERGPLNASLCPRRWAIATAVLAALYATFVTSSGASLGTVEALALVALVSTAAGSYCYYVAATADPGLLRDEPAARKAYAAALAALARDGDAARRSPVVLHHRAKVAGPPRSKFDASTRGVVLDFDHYCVFLRRPVGRGNYGAFLGVVAFAFVACAALVAAGGLAAAEKHADRESATWDVLVAVYFGCFALLWGQLLLLHAYLALRKRC</sequence>
<evidence type="ECO:0000256" key="2">
    <source>
        <dbReference type="ARBA" id="ARBA00022679"/>
    </source>
</evidence>
<dbReference type="PROSITE" id="PS50216">
    <property type="entry name" value="DHHC"/>
    <property type="match status" value="1"/>
</dbReference>
<dbReference type="PANTHER" id="PTHR22883">
    <property type="entry name" value="ZINC FINGER DHHC DOMAIN CONTAINING PROTEIN"/>
    <property type="match status" value="1"/>
</dbReference>
<dbReference type="RefSeq" id="XP_009036552.1">
    <property type="nucleotide sequence ID" value="XM_009038304.1"/>
</dbReference>
<organism evidence="12">
    <name type="scientific">Aureococcus anophagefferens</name>
    <name type="common">Harmful bloom alga</name>
    <dbReference type="NCBI Taxonomy" id="44056"/>
    <lineage>
        <taxon>Eukaryota</taxon>
        <taxon>Sar</taxon>
        <taxon>Stramenopiles</taxon>
        <taxon>Ochrophyta</taxon>
        <taxon>Pelagophyceae</taxon>
        <taxon>Pelagomonadales</taxon>
        <taxon>Pelagomonadaceae</taxon>
        <taxon>Aureococcus</taxon>
    </lineage>
</organism>
<reference evidence="11 12" key="1">
    <citation type="journal article" date="2011" name="Proc. Natl. Acad. Sci. U.S.A.">
        <title>Niche of harmful alga Aureococcus anophagefferens revealed through ecogenomics.</title>
        <authorList>
            <person name="Gobler C.J."/>
            <person name="Berry D.L."/>
            <person name="Dyhrman S.T."/>
            <person name="Wilhelm S.W."/>
            <person name="Salamov A."/>
            <person name="Lobanov A.V."/>
            <person name="Zhang Y."/>
            <person name="Collier J.L."/>
            <person name="Wurch L.L."/>
            <person name="Kustka A.B."/>
            <person name="Dill B.D."/>
            <person name="Shah M."/>
            <person name="VerBerkmoes N.C."/>
            <person name="Kuo A."/>
            <person name="Terry A."/>
            <person name="Pangilinan J."/>
            <person name="Lindquist E.A."/>
            <person name="Lucas S."/>
            <person name="Paulsen I.T."/>
            <person name="Hattenrath-Lehmann T.K."/>
            <person name="Talmage S.C."/>
            <person name="Walker E.A."/>
            <person name="Koch F."/>
            <person name="Burson A.M."/>
            <person name="Marcoval M.A."/>
            <person name="Tang Y.Z."/>
            <person name="Lecleir G.R."/>
            <person name="Coyne K.J."/>
            <person name="Berg G.M."/>
            <person name="Bertrand E.M."/>
            <person name="Saito M.A."/>
            <person name="Gladyshev V.N."/>
            <person name="Grigoriev I.V."/>
        </authorList>
    </citation>
    <scope>NUCLEOTIDE SEQUENCE [LARGE SCALE GENOMIC DNA]</scope>
    <source>
        <strain evidence="12">CCMP 1984</strain>
    </source>
</reference>
<evidence type="ECO:0000313" key="11">
    <source>
        <dbReference type="EMBL" id="EGB08547.1"/>
    </source>
</evidence>
<dbReference type="SUPFAM" id="SSF48403">
    <property type="entry name" value="Ankyrin repeat"/>
    <property type="match status" value="1"/>
</dbReference>
<feature type="transmembrane region" description="Helical" evidence="8">
    <location>
        <begin position="324"/>
        <end position="343"/>
    </location>
</feature>
<dbReference type="EC" id="2.3.1.225" evidence="8"/>
<dbReference type="PROSITE" id="PS50297">
    <property type="entry name" value="ANK_REP_REGION"/>
    <property type="match status" value="1"/>
</dbReference>
<keyword evidence="12" id="KW-1185">Reference proteome</keyword>
<dbReference type="GO" id="GO:0005783">
    <property type="term" value="C:endoplasmic reticulum"/>
    <property type="evidence" value="ECO:0007669"/>
    <property type="project" value="TreeGrafter"/>
</dbReference>
<keyword evidence="7" id="KW-0040">ANK repeat</keyword>
<accession>F0Y855</accession>
<dbReference type="GO" id="GO:0006612">
    <property type="term" value="P:protein targeting to membrane"/>
    <property type="evidence" value="ECO:0007669"/>
    <property type="project" value="TreeGrafter"/>
</dbReference>
<dbReference type="InParanoid" id="F0Y855"/>
<proteinExistence type="inferred from homology"/>
<dbReference type="GO" id="GO:0019706">
    <property type="term" value="F:protein-cysteine S-palmitoyltransferase activity"/>
    <property type="evidence" value="ECO:0007669"/>
    <property type="project" value="UniProtKB-EC"/>
</dbReference>
<dbReference type="GO" id="GO:0016020">
    <property type="term" value="C:membrane"/>
    <property type="evidence" value="ECO:0007669"/>
    <property type="project" value="UniProtKB-SubCell"/>
</dbReference>
<feature type="region of interest" description="Disordered" evidence="9">
    <location>
        <begin position="1"/>
        <end position="41"/>
    </location>
</feature>
<feature type="repeat" description="ANK" evidence="7">
    <location>
        <begin position="114"/>
        <end position="138"/>
    </location>
</feature>
<name>F0Y855_AURAN</name>
<dbReference type="Pfam" id="PF01529">
    <property type="entry name" value="DHHC"/>
    <property type="match status" value="1"/>
</dbReference>
<dbReference type="PROSITE" id="PS50088">
    <property type="entry name" value="ANK_REPEAT"/>
    <property type="match status" value="2"/>
</dbReference>
<keyword evidence="4 8" id="KW-1133">Transmembrane helix</keyword>
<evidence type="ECO:0000256" key="8">
    <source>
        <dbReference type="RuleBase" id="RU079119"/>
    </source>
</evidence>
<dbReference type="AlphaFoldDB" id="F0Y855"/>
<dbReference type="GeneID" id="20224554"/>
<keyword evidence="6 8" id="KW-0012">Acyltransferase</keyword>
<protein>
    <recommendedName>
        <fullName evidence="8">Palmitoyltransferase</fullName>
        <ecNumber evidence="8">2.3.1.225</ecNumber>
    </recommendedName>
</protein>
<evidence type="ECO:0000259" key="10">
    <source>
        <dbReference type="Pfam" id="PF01529"/>
    </source>
</evidence>
<evidence type="ECO:0000256" key="5">
    <source>
        <dbReference type="ARBA" id="ARBA00023136"/>
    </source>
</evidence>
<evidence type="ECO:0000256" key="6">
    <source>
        <dbReference type="ARBA" id="ARBA00023315"/>
    </source>
</evidence>
<comment type="catalytic activity">
    <reaction evidence="8">
        <text>L-cysteinyl-[protein] + hexadecanoyl-CoA = S-hexadecanoyl-L-cysteinyl-[protein] + CoA</text>
        <dbReference type="Rhea" id="RHEA:36683"/>
        <dbReference type="Rhea" id="RHEA-COMP:10131"/>
        <dbReference type="Rhea" id="RHEA-COMP:11032"/>
        <dbReference type="ChEBI" id="CHEBI:29950"/>
        <dbReference type="ChEBI" id="CHEBI:57287"/>
        <dbReference type="ChEBI" id="CHEBI:57379"/>
        <dbReference type="ChEBI" id="CHEBI:74151"/>
        <dbReference type="EC" id="2.3.1.225"/>
    </reaction>
</comment>